<reference evidence="1 2" key="1">
    <citation type="submission" date="2021-06" db="EMBL/GenBank/DDBJ databases">
        <authorList>
            <person name="Palmer J.M."/>
        </authorList>
    </citation>
    <scope>NUCLEOTIDE SEQUENCE [LARGE SCALE GENOMIC DNA]</scope>
    <source>
        <strain evidence="2">if_2019</strain>
        <tissue evidence="1">Muscle</tissue>
    </source>
</reference>
<evidence type="ECO:0000313" key="1">
    <source>
        <dbReference type="EMBL" id="MEQ2225343.1"/>
    </source>
</evidence>
<name>A0ABV0T082_9TELE</name>
<dbReference type="Proteomes" id="UP001482620">
    <property type="component" value="Unassembled WGS sequence"/>
</dbReference>
<sequence length="103" mass="11763">MDMGSTRVQDGQGLRAQILGQKDKFPPCCIFKIVKVLSELLCAVLQPWIERWVQPGEVFSQSKNITGQTINIETEIAVTLLFISISSRHFDVYLCRQRPNIRI</sequence>
<keyword evidence="2" id="KW-1185">Reference proteome</keyword>
<dbReference type="EMBL" id="JAHRIQ010013087">
    <property type="protein sequence ID" value="MEQ2225343.1"/>
    <property type="molecule type" value="Genomic_DNA"/>
</dbReference>
<organism evidence="1 2">
    <name type="scientific">Ilyodon furcidens</name>
    <name type="common">goldbreast splitfin</name>
    <dbReference type="NCBI Taxonomy" id="33524"/>
    <lineage>
        <taxon>Eukaryota</taxon>
        <taxon>Metazoa</taxon>
        <taxon>Chordata</taxon>
        <taxon>Craniata</taxon>
        <taxon>Vertebrata</taxon>
        <taxon>Euteleostomi</taxon>
        <taxon>Actinopterygii</taxon>
        <taxon>Neopterygii</taxon>
        <taxon>Teleostei</taxon>
        <taxon>Neoteleostei</taxon>
        <taxon>Acanthomorphata</taxon>
        <taxon>Ovalentaria</taxon>
        <taxon>Atherinomorphae</taxon>
        <taxon>Cyprinodontiformes</taxon>
        <taxon>Goodeidae</taxon>
        <taxon>Ilyodon</taxon>
    </lineage>
</organism>
<evidence type="ECO:0000313" key="2">
    <source>
        <dbReference type="Proteomes" id="UP001482620"/>
    </source>
</evidence>
<protein>
    <submittedName>
        <fullName evidence="1">Uncharacterized protein</fullName>
    </submittedName>
</protein>
<comment type="caution">
    <text evidence="1">The sequence shown here is derived from an EMBL/GenBank/DDBJ whole genome shotgun (WGS) entry which is preliminary data.</text>
</comment>
<accession>A0ABV0T082</accession>
<proteinExistence type="predicted"/>
<gene>
    <name evidence="1" type="ORF">ILYODFUR_016479</name>
</gene>